<keyword evidence="5 7" id="KW-0472">Membrane</keyword>
<dbReference type="Gene3D" id="1.20.1250.20">
    <property type="entry name" value="MFS general substrate transporter like domains"/>
    <property type="match status" value="1"/>
</dbReference>
<dbReference type="InterPro" id="IPR020846">
    <property type="entry name" value="MFS_dom"/>
</dbReference>
<dbReference type="PANTHER" id="PTHR43124">
    <property type="entry name" value="PURINE EFFLUX PUMP PBUE"/>
    <property type="match status" value="1"/>
</dbReference>
<dbReference type="EMBL" id="BSVA01000001">
    <property type="protein sequence ID" value="GMA89525.1"/>
    <property type="molecule type" value="Genomic_DNA"/>
</dbReference>
<dbReference type="InterPro" id="IPR011701">
    <property type="entry name" value="MFS"/>
</dbReference>
<evidence type="ECO:0000256" key="1">
    <source>
        <dbReference type="ARBA" id="ARBA00004651"/>
    </source>
</evidence>
<evidence type="ECO:0000256" key="4">
    <source>
        <dbReference type="ARBA" id="ARBA00022989"/>
    </source>
</evidence>
<dbReference type="Proteomes" id="UP001157069">
    <property type="component" value="Unassembled WGS sequence"/>
</dbReference>
<feature type="transmembrane region" description="Helical" evidence="7">
    <location>
        <begin position="265"/>
        <end position="285"/>
    </location>
</feature>
<name>A0ABQ6JQI5_9MICO</name>
<feature type="transmembrane region" description="Helical" evidence="7">
    <location>
        <begin position="183"/>
        <end position="207"/>
    </location>
</feature>
<feature type="transmembrane region" description="Helical" evidence="7">
    <location>
        <begin position="213"/>
        <end position="232"/>
    </location>
</feature>
<dbReference type="Pfam" id="PF07690">
    <property type="entry name" value="MFS_1"/>
    <property type="match status" value="1"/>
</dbReference>
<comment type="caution">
    <text evidence="9">The sequence shown here is derived from an EMBL/GenBank/DDBJ whole genome shotgun (WGS) entry which is preliminary data.</text>
</comment>
<evidence type="ECO:0000256" key="3">
    <source>
        <dbReference type="ARBA" id="ARBA00022692"/>
    </source>
</evidence>
<dbReference type="InterPro" id="IPR036259">
    <property type="entry name" value="MFS_trans_sf"/>
</dbReference>
<feature type="region of interest" description="Disordered" evidence="6">
    <location>
        <begin position="104"/>
        <end position="132"/>
    </location>
</feature>
<comment type="subcellular location">
    <subcellularLocation>
        <location evidence="1">Cell membrane</location>
        <topology evidence="1">Multi-pass membrane protein</topology>
    </subcellularLocation>
</comment>
<evidence type="ECO:0000313" key="9">
    <source>
        <dbReference type="EMBL" id="GMA89525.1"/>
    </source>
</evidence>
<proteinExistence type="predicted"/>
<feature type="transmembrane region" description="Helical" evidence="7">
    <location>
        <begin position="305"/>
        <end position="327"/>
    </location>
</feature>
<feature type="domain" description="Major facilitator superfamily (MFS) profile" evidence="8">
    <location>
        <begin position="177"/>
        <end position="334"/>
    </location>
</feature>
<feature type="region of interest" description="Disordered" evidence="6">
    <location>
        <begin position="52"/>
        <end position="87"/>
    </location>
</feature>
<organism evidence="9 10">
    <name type="scientific">Homoserinibacter gongjuensis</name>
    <dbReference type="NCBI Taxonomy" id="1162968"/>
    <lineage>
        <taxon>Bacteria</taxon>
        <taxon>Bacillati</taxon>
        <taxon>Actinomycetota</taxon>
        <taxon>Actinomycetes</taxon>
        <taxon>Micrococcales</taxon>
        <taxon>Microbacteriaceae</taxon>
        <taxon>Homoserinibacter</taxon>
    </lineage>
</organism>
<evidence type="ECO:0000256" key="7">
    <source>
        <dbReference type="SAM" id="Phobius"/>
    </source>
</evidence>
<keyword evidence="4 7" id="KW-1133">Transmembrane helix</keyword>
<sequence>MLHAHRDRRAVALERVGEQPAHRGIRGRLLGREQQRQAQCRVLARVRRQLAAHARGRGAVDEGEHTERKTADDRRDHEQGAEHARVLPHPGEREQIGLRVRDAVGRSRQSSAMRGRGATRHRNVSIDDRSSASHVRVSLDDGAGSAHVDLGRTSDDRRPRMRVPVGARLRGTFADPVLRSLTIATLISTVGRGVALTLVVLYLSLIARLPAEQVALVFAVGSGVGVAASYFGGHLADTISARALLVGGVVLAGLALASYAFVTEFWAAIVAEALISIALGTNGSVRSAIIARAFDPESRVTNRAVLRTVTNIGISVGTGVGAIALALGTPRRIA</sequence>
<evidence type="ECO:0000256" key="2">
    <source>
        <dbReference type="ARBA" id="ARBA00022475"/>
    </source>
</evidence>
<evidence type="ECO:0000313" key="10">
    <source>
        <dbReference type="Proteomes" id="UP001157069"/>
    </source>
</evidence>
<feature type="transmembrane region" description="Helical" evidence="7">
    <location>
        <begin position="239"/>
        <end position="259"/>
    </location>
</feature>
<keyword evidence="3 7" id="KW-0812">Transmembrane</keyword>
<keyword evidence="10" id="KW-1185">Reference proteome</keyword>
<feature type="compositionally biased region" description="Basic and acidic residues" evidence="6">
    <location>
        <begin position="58"/>
        <end position="87"/>
    </location>
</feature>
<protein>
    <recommendedName>
        <fullName evidence="8">Major facilitator superfamily (MFS) profile domain-containing protein</fullName>
    </recommendedName>
</protein>
<accession>A0ABQ6JQI5</accession>
<reference evidence="10" key="1">
    <citation type="journal article" date="2019" name="Int. J. Syst. Evol. Microbiol.">
        <title>The Global Catalogue of Microorganisms (GCM) 10K type strain sequencing project: providing services to taxonomists for standard genome sequencing and annotation.</title>
        <authorList>
            <consortium name="The Broad Institute Genomics Platform"/>
            <consortium name="The Broad Institute Genome Sequencing Center for Infectious Disease"/>
            <person name="Wu L."/>
            <person name="Ma J."/>
        </authorList>
    </citation>
    <scope>NUCLEOTIDE SEQUENCE [LARGE SCALE GENOMIC DNA]</scope>
    <source>
        <strain evidence="10">NBRC 108755</strain>
    </source>
</reference>
<gene>
    <name evidence="9" type="ORF">GCM10025869_00540</name>
</gene>
<dbReference type="SUPFAM" id="SSF103473">
    <property type="entry name" value="MFS general substrate transporter"/>
    <property type="match status" value="1"/>
</dbReference>
<keyword evidence="2" id="KW-1003">Cell membrane</keyword>
<evidence type="ECO:0000256" key="6">
    <source>
        <dbReference type="SAM" id="MobiDB-lite"/>
    </source>
</evidence>
<evidence type="ECO:0000256" key="5">
    <source>
        <dbReference type="ARBA" id="ARBA00023136"/>
    </source>
</evidence>
<evidence type="ECO:0000259" key="8">
    <source>
        <dbReference type="PROSITE" id="PS50850"/>
    </source>
</evidence>
<dbReference type="PANTHER" id="PTHR43124:SF3">
    <property type="entry name" value="CHLORAMPHENICOL EFFLUX PUMP RV0191"/>
    <property type="match status" value="1"/>
</dbReference>
<dbReference type="PROSITE" id="PS50850">
    <property type="entry name" value="MFS"/>
    <property type="match status" value="1"/>
</dbReference>
<dbReference type="InterPro" id="IPR050189">
    <property type="entry name" value="MFS_Efflux_Transporters"/>
</dbReference>